<dbReference type="HOGENOM" id="CLU_003953_0_0_1"/>
<reference evidence="4" key="1">
    <citation type="journal article" date="2014" name="Genome Announc.">
        <title>Genome sequence and annotation of Acremonium chrysogenum, producer of the beta-lactam antibiotic cephalosporin C.</title>
        <authorList>
            <person name="Terfehr D."/>
            <person name="Dahlmann T.A."/>
            <person name="Specht T."/>
            <person name="Zadra I."/>
            <person name="Kuernsteiner H."/>
            <person name="Kueck U."/>
        </authorList>
    </citation>
    <scope>NUCLEOTIDE SEQUENCE [LARGE SCALE GENOMIC DNA]</scope>
    <source>
        <strain evidence="4">ATCC 11550 / CBS 779.69 / DSM 880 / IAM 14645 / JCM 23072 / IMI 49137</strain>
    </source>
</reference>
<sequence length="661" mass="74382">MSGLGRSPRRDPSKRNSITDRILGSFNKTRQDASASIQRRASSASAPKQSPVSRIREWLDACNRGHDHHCSPGSRPQDQDVPTFRPAWLIDSAERCLVRAKTTDRYVALSYVWGPGDRKRRPSTEADPAILVKANVDVYEDALPEEDLPKTVLDAMWVARKLGLRYLWVDKLCIVQDDQEEVDAHVRHMAYVFANAYLTLIAAHGDIKTGLLPLDPRRTPAGGRGPLGMGSSSPTHEELVRRSKWRSRGWTLEEALYSRRRVYFFEEAMAWECHCETWQGSPTSVAKSVRGRRDVCDTPLSSAVFAYRHAPWPDLDEYARISMDYSARKLTLVDDTLPAFSGITHILSRVFPGGFLYGMPLMFLDVALLWRPQASIRRRAVMKPPFLPSWSWMGWWFDGVPVDLGLWRAAADYVVEPGAARQGPRQKRLQSPHAFKIKPTLTWNLTDRQATAPVPNNGFQFRDLRSRRSSGSSLPPGWSRAGSYFKHDSDDATLFKYPIPVEDPPEEDEYPPPPGETAFPGPYLSFRTSSAFFVVDYDATLAPREAEMNPPVAVGNIWSKSNQWSGSVRAHDGWLGIQSSNYEGDEALEFIAISTATERRGSHVFTEEQFAANRDAGDFVDVVNVLWIERIGGVAYRRGLGHVLQKAWDAQPKQEVDVLLG</sequence>
<evidence type="ECO:0000259" key="2">
    <source>
        <dbReference type="Pfam" id="PF06985"/>
    </source>
</evidence>
<comment type="caution">
    <text evidence="3">The sequence shown here is derived from an EMBL/GenBank/DDBJ whole genome shotgun (WGS) entry which is preliminary data.</text>
</comment>
<dbReference type="OrthoDB" id="2975793at2759"/>
<dbReference type="Pfam" id="PF06985">
    <property type="entry name" value="HET"/>
    <property type="match status" value="1"/>
</dbReference>
<feature type="compositionally biased region" description="Low complexity" evidence="1">
    <location>
        <begin position="33"/>
        <end position="46"/>
    </location>
</feature>
<keyword evidence="4" id="KW-1185">Reference proteome</keyword>
<dbReference type="PANTHER" id="PTHR33112">
    <property type="entry name" value="DOMAIN PROTEIN, PUTATIVE-RELATED"/>
    <property type="match status" value="1"/>
</dbReference>
<dbReference type="InterPro" id="IPR010730">
    <property type="entry name" value="HET"/>
</dbReference>
<feature type="domain" description="Heterokaryon incompatibility" evidence="2">
    <location>
        <begin position="106"/>
        <end position="254"/>
    </location>
</feature>
<organism evidence="3 4">
    <name type="scientific">Hapsidospora chrysogenum (strain ATCC 11550 / CBS 779.69 / DSM 880 / IAM 14645 / JCM 23072 / IMI 49137)</name>
    <name type="common">Acremonium chrysogenum</name>
    <dbReference type="NCBI Taxonomy" id="857340"/>
    <lineage>
        <taxon>Eukaryota</taxon>
        <taxon>Fungi</taxon>
        <taxon>Dikarya</taxon>
        <taxon>Ascomycota</taxon>
        <taxon>Pezizomycotina</taxon>
        <taxon>Sordariomycetes</taxon>
        <taxon>Hypocreomycetidae</taxon>
        <taxon>Hypocreales</taxon>
        <taxon>Bionectriaceae</taxon>
        <taxon>Hapsidospora</taxon>
    </lineage>
</organism>
<accession>A0A086THY0</accession>
<dbReference type="EMBL" id="JPKY01000001">
    <property type="protein sequence ID" value="KFH48962.1"/>
    <property type="molecule type" value="Genomic_DNA"/>
</dbReference>
<feature type="compositionally biased region" description="Basic and acidic residues" evidence="1">
    <location>
        <begin position="8"/>
        <end position="18"/>
    </location>
</feature>
<dbReference type="AlphaFoldDB" id="A0A086THY0"/>
<evidence type="ECO:0000256" key="1">
    <source>
        <dbReference type="SAM" id="MobiDB-lite"/>
    </source>
</evidence>
<name>A0A086THY0_HAPC1</name>
<feature type="region of interest" description="Disordered" evidence="1">
    <location>
        <begin position="456"/>
        <end position="477"/>
    </location>
</feature>
<feature type="region of interest" description="Disordered" evidence="1">
    <location>
        <begin position="1"/>
        <end position="54"/>
    </location>
</feature>
<proteinExistence type="predicted"/>
<protein>
    <recommendedName>
        <fullName evidence="2">Heterokaryon incompatibility domain-containing protein</fullName>
    </recommendedName>
</protein>
<dbReference type="PANTHER" id="PTHR33112:SF16">
    <property type="entry name" value="HETEROKARYON INCOMPATIBILITY DOMAIN-CONTAINING PROTEIN"/>
    <property type="match status" value="1"/>
</dbReference>
<dbReference type="Proteomes" id="UP000029964">
    <property type="component" value="Unassembled WGS sequence"/>
</dbReference>
<evidence type="ECO:0000313" key="3">
    <source>
        <dbReference type="EMBL" id="KFH48962.1"/>
    </source>
</evidence>
<gene>
    <name evidence="3" type="ORF">ACRE_002540</name>
</gene>
<evidence type="ECO:0000313" key="4">
    <source>
        <dbReference type="Proteomes" id="UP000029964"/>
    </source>
</evidence>
<dbReference type="STRING" id="857340.A0A086THY0"/>